<evidence type="ECO:0000259" key="1">
    <source>
        <dbReference type="Pfam" id="PF14534"/>
    </source>
</evidence>
<reference evidence="2 4" key="1">
    <citation type="submission" date="2022-03" db="EMBL/GenBank/DDBJ databases">
        <title>Pseudonocardia alaer sp. nov., a novel actinomycete isolated from reed forest soil.</title>
        <authorList>
            <person name="Wang L."/>
        </authorList>
    </citation>
    <scope>NUCLEOTIDE SEQUENCE [LARGE SCALE GENOMIC DNA]</scope>
    <source>
        <strain evidence="2 4">Y-16303</strain>
    </source>
</reference>
<gene>
    <name evidence="2" type="ORF">MMF94_41605</name>
    <name evidence="3" type="ORF">MMF94_41640</name>
</gene>
<dbReference type="RefSeq" id="WP_241043019.1">
    <property type="nucleotide sequence ID" value="NZ_JAKXMK010000060.1"/>
</dbReference>
<name>A0ABS9TUH6_9PSEU</name>
<dbReference type="InterPro" id="IPR032710">
    <property type="entry name" value="NTF2-like_dom_sf"/>
</dbReference>
<dbReference type="Gene3D" id="3.10.450.50">
    <property type="match status" value="1"/>
</dbReference>
<keyword evidence="4" id="KW-1185">Reference proteome</keyword>
<protein>
    <submittedName>
        <fullName evidence="2">DUF4440 domain-containing protein</fullName>
    </submittedName>
</protein>
<accession>A0ABS9TUH6</accession>
<evidence type="ECO:0000313" key="4">
    <source>
        <dbReference type="Proteomes" id="UP001299970"/>
    </source>
</evidence>
<sequence length="134" mass="14654">MPEPYTLPTQPEDMAASLVERFNSGNVNAMMIHYEPGAVFVTRDGHPLTDPTQIAAELERDLKHGLPLTATNRHVFVAGDIAQIVLDWTIDGTSTDGTHIHLQGSASDILHRGADGHWRYIIDNALGTATRQTT</sequence>
<feature type="domain" description="DUF4440" evidence="1">
    <location>
        <begin position="17"/>
        <end position="119"/>
    </location>
</feature>
<dbReference type="InterPro" id="IPR027843">
    <property type="entry name" value="DUF4440"/>
</dbReference>
<dbReference type="EMBL" id="JAKXMK010000060">
    <property type="protein sequence ID" value="MCH6172220.1"/>
    <property type="molecule type" value="Genomic_DNA"/>
</dbReference>
<comment type="caution">
    <text evidence="2">The sequence shown here is derived from an EMBL/GenBank/DDBJ whole genome shotgun (WGS) entry which is preliminary data.</text>
</comment>
<organism evidence="2 4">
    <name type="scientific">Pseudonocardia alaniniphila</name>
    <dbReference type="NCBI Taxonomy" id="75291"/>
    <lineage>
        <taxon>Bacteria</taxon>
        <taxon>Bacillati</taxon>
        <taxon>Actinomycetota</taxon>
        <taxon>Actinomycetes</taxon>
        <taxon>Pseudonocardiales</taxon>
        <taxon>Pseudonocardiaceae</taxon>
        <taxon>Pseudonocardia</taxon>
    </lineage>
</organism>
<evidence type="ECO:0000313" key="2">
    <source>
        <dbReference type="EMBL" id="MCH6172214.1"/>
    </source>
</evidence>
<dbReference type="EMBL" id="JAKXMK010000060">
    <property type="protein sequence ID" value="MCH6172214.1"/>
    <property type="molecule type" value="Genomic_DNA"/>
</dbReference>
<dbReference type="SUPFAM" id="SSF54427">
    <property type="entry name" value="NTF2-like"/>
    <property type="match status" value="1"/>
</dbReference>
<proteinExistence type="predicted"/>
<evidence type="ECO:0000313" key="3">
    <source>
        <dbReference type="EMBL" id="MCH6172220.1"/>
    </source>
</evidence>
<dbReference type="Pfam" id="PF14534">
    <property type="entry name" value="DUF4440"/>
    <property type="match status" value="1"/>
</dbReference>
<dbReference type="Proteomes" id="UP001299970">
    <property type="component" value="Unassembled WGS sequence"/>
</dbReference>